<dbReference type="InterPro" id="IPR029063">
    <property type="entry name" value="SAM-dependent_MTases_sf"/>
</dbReference>
<keyword evidence="2" id="KW-0489">Methyltransferase</keyword>
<gene>
    <name evidence="2" type="ORF">HGB38_32510</name>
</gene>
<keyword evidence="3" id="KW-1185">Reference proteome</keyword>
<dbReference type="AlphaFoldDB" id="A0A7X6R6Y9"/>
<dbReference type="EMBL" id="JAAXOS010000022">
    <property type="protein sequence ID" value="NKY30896.1"/>
    <property type="molecule type" value="Genomic_DNA"/>
</dbReference>
<keyword evidence="2" id="KW-0808">Transferase</keyword>
<dbReference type="InterPro" id="IPR041698">
    <property type="entry name" value="Methyltransf_25"/>
</dbReference>
<dbReference type="PANTHER" id="PTHR43591">
    <property type="entry name" value="METHYLTRANSFERASE"/>
    <property type="match status" value="1"/>
</dbReference>
<dbReference type="RefSeq" id="WP_040871969.1">
    <property type="nucleotide sequence ID" value="NZ_JAAXOS010000022.1"/>
</dbReference>
<dbReference type="Gene3D" id="3.40.50.150">
    <property type="entry name" value="Vaccinia Virus protein VP39"/>
    <property type="match status" value="1"/>
</dbReference>
<protein>
    <submittedName>
        <fullName evidence="2">Class I SAM-dependent methyltransferase</fullName>
    </submittedName>
</protein>
<dbReference type="Pfam" id="PF13649">
    <property type="entry name" value="Methyltransf_25"/>
    <property type="match status" value="1"/>
</dbReference>
<dbReference type="GO" id="GO:0032259">
    <property type="term" value="P:methylation"/>
    <property type="evidence" value="ECO:0007669"/>
    <property type="project" value="UniProtKB-KW"/>
</dbReference>
<reference evidence="2 3" key="1">
    <citation type="submission" date="2020-04" db="EMBL/GenBank/DDBJ databases">
        <title>MicrobeNet Type strains.</title>
        <authorList>
            <person name="Nicholson A.C."/>
        </authorList>
    </citation>
    <scope>NUCLEOTIDE SEQUENCE [LARGE SCALE GENOMIC DNA]</scope>
    <source>
        <strain evidence="2 3">DSM 44956</strain>
    </source>
</reference>
<name>A0A7X6R6Y9_9NOCA</name>
<dbReference type="CDD" id="cd02440">
    <property type="entry name" value="AdoMet_MTases"/>
    <property type="match status" value="1"/>
</dbReference>
<organism evidence="2 3">
    <name type="scientific">Nocardia gamkensis</name>
    <dbReference type="NCBI Taxonomy" id="352869"/>
    <lineage>
        <taxon>Bacteria</taxon>
        <taxon>Bacillati</taxon>
        <taxon>Actinomycetota</taxon>
        <taxon>Actinomycetes</taxon>
        <taxon>Mycobacteriales</taxon>
        <taxon>Nocardiaceae</taxon>
        <taxon>Nocardia</taxon>
    </lineage>
</organism>
<evidence type="ECO:0000259" key="1">
    <source>
        <dbReference type="Pfam" id="PF13649"/>
    </source>
</evidence>
<sequence length="225" mass="24779">MTVLLDKTKRYNPIDSWFYDNFISDAVREMTPTLFDDIVAQLDEGAQVLDVGCGGGQLAVGLATAGTTLRLTGIDLSPQQVRRARKRGAALGSRIQFREGSATDLPFPDAAYDAVISSGSIKHWPDQRKGLAEMIRVLRPGGLLLVIEADRGCTFEDARTFVDRWKLPQPMARACLPFFRTYIAGYGLDLEDGRDLVADLPVTDAQVRRIPGEPGIQITARKRAE</sequence>
<dbReference type="SUPFAM" id="SSF53335">
    <property type="entry name" value="S-adenosyl-L-methionine-dependent methyltransferases"/>
    <property type="match status" value="1"/>
</dbReference>
<comment type="caution">
    <text evidence="2">The sequence shown here is derived from an EMBL/GenBank/DDBJ whole genome shotgun (WGS) entry which is preliminary data.</text>
</comment>
<accession>A0A7X6R6Y9</accession>
<proteinExistence type="predicted"/>
<evidence type="ECO:0000313" key="2">
    <source>
        <dbReference type="EMBL" id="NKY30896.1"/>
    </source>
</evidence>
<dbReference type="Proteomes" id="UP000540698">
    <property type="component" value="Unassembled WGS sequence"/>
</dbReference>
<dbReference type="GO" id="GO:0008757">
    <property type="term" value="F:S-adenosylmethionine-dependent methyltransferase activity"/>
    <property type="evidence" value="ECO:0007669"/>
    <property type="project" value="InterPro"/>
</dbReference>
<evidence type="ECO:0000313" key="3">
    <source>
        <dbReference type="Proteomes" id="UP000540698"/>
    </source>
</evidence>
<feature type="domain" description="Methyltransferase" evidence="1">
    <location>
        <begin position="48"/>
        <end position="142"/>
    </location>
</feature>